<dbReference type="RefSeq" id="WP_004860071.1">
    <property type="nucleotide sequence ID" value="NZ_JH725052.1"/>
</dbReference>
<evidence type="ECO:0000313" key="1">
    <source>
        <dbReference type="EMBL" id="EJF94191.1"/>
    </source>
</evidence>
<comment type="caution">
    <text evidence="1">The sequence shown here is derived from an EMBL/GenBank/DDBJ whole genome shotgun (WGS) entry which is preliminary data.</text>
</comment>
<dbReference type="AlphaFoldDB" id="A0A9P2RZC6"/>
<protein>
    <submittedName>
        <fullName evidence="1">Uncharacterized protein</fullName>
    </submittedName>
</protein>
<evidence type="ECO:0000313" key="2">
    <source>
        <dbReference type="Proteomes" id="UP000002648"/>
    </source>
</evidence>
<organism evidence="1 2">
    <name type="scientific">Bartonella taylorii 8TBB</name>
    <dbReference type="NCBI Taxonomy" id="1094560"/>
    <lineage>
        <taxon>Bacteria</taxon>
        <taxon>Pseudomonadati</taxon>
        <taxon>Pseudomonadota</taxon>
        <taxon>Alphaproteobacteria</taxon>
        <taxon>Hyphomicrobiales</taxon>
        <taxon>Bartonellaceae</taxon>
        <taxon>Bartonella</taxon>
    </lineage>
</organism>
<sequence>MFKNHTLYILMTVIFCFSQIVEVHANLWRTRSQEGIFIAMAAQEKDTIVQATKIFVIGSLGQNARESGRSIIGKKVDKIIFTAIVLFLGRLAFKAVGVLKRWAGAALSQAFEDWRASLYH</sequence>
<gene>
    <name evidence="1" type="ORF">ME9_01112</name>
</gene>
<accession>A0A9P2RZC6</accession>
<dbReference type="EMBL" id="AIMD01000035">
    <property type="protein sequence ID" value="EJF94191.1"/>
    <property type="molecule type" value="Genomic_DNA"/>
</dbReference>
<name>A0A9P2RZC6_BARTA</name>
<keyword evidence="2" id="KW-1185">Reference proteome</keyword>
<dbReference type="OrthoDB" id="7923881at2"/>
<reference evidence="1 2" key="1">
    <citation type="submission" date="2012-03" db="EMBL/GenBank/DDBJ databases">
        <title>The Genome Sequence of Bartonella taylorii 8TBB.</title>
        <authorList>
            <consortium name="The Broad Institute Genome Sequencing Platform"/>
            <consortium name="The Broad Institute Genome Sequencing Center for Infectious Disease"/>
            <person name="Feldgarden M."/>
            <person name="Kirby J."/>
            <person name="Kosoy M."/>
            <person name="Birtles R."/>
            <person name="Probert W.S."/>
            <person name="Chiaraviglio L."/>
            <person name="Young S.K."/>
            <person name="Zeng Q."/>
            <person name="Gargeya S."/>
            <person name="Fitzgerald M."/>
            <person name="Haas B."/>
            <person name="Abouelleil A."/>
            <person name="Alvarado L."/>
            <person name="Arachchi H.M."/>
            <person name="Berlin A."/>
            <person name="Chapman S.B."/>
            <person name="Gearin G."/>
            <person name="Goldberg J."/>
            <person name="Griggs A."/>
            <person name="Gujja S."/>
            <person name="Hansen M."/>
            <person name="Heiman D."/>
            <person name="Howarth C."/>
            <person name="Larimer J."/>
            <person name="Lui A."/>
            <person name="MacDonald P.J.P."/>
            <person name="McCowen C."/>
            <person name="Montmayeur A."/>
            <person name="Murphy C."/>
            <person name="Neiman D."/>
            <person name="Pearson M."/>
            <person name="Priest M."/>
            <person name="Roberts A."/>
            <person name="Saif S."/>
            <person name="Shea T."/>
            <person name="Sisk P."/>
            <person name="Stolte C."/>
            <person name="Sykes S."/>
            <person name="Wortman J."/>
            <person name="Nusbaum C."/>
            <person name="Birren B."/>
        </authorList>
    </citation>
    <scope>NUCLEOTIDE SEQUENCE [LARGE SCALE GENOMIC DNA]</scope>
    <source>
        <strain evidence="1 2">8TBB</strain>
    </source>
</reference>
<proteinExistence type="predicted"/>
<dbReference type="Proteomes" id="UP000002648">
    <property type="component" value="Unassembled WGS sequence"/>
</dbReference>